<protein>
    <submittedName>
        <fullName evidence="6">LysR family transcriptional regulator</fullName>
    </submittedName>
</protein>
<sequence>MSPSAPITPDELSTSMSLAQLQVFAAVATTGSVAAASDLLFKAQSAVSRSITEFEATIGHTLFERRSFGMLPTPVGNAVHERGARVLGELAEFAVWCELLRSRHVAASRGVVPNYLLNTRRLQLFIELCRHRNMQSAAVSMGISQPAVSAAVRTLEAGAGFPLFERSSRGLLLTEYGQTFELRVRRALNELRQIPYEVAALEGMVRGVVSVGALPPVRSRILPQAIARLSQTHRGVRVVTDERPYDDLLAELRSGDIDFVLGAIANVDVSVGLVTELLYRESMCALVRQGHPLARQGKACSVDAIQAYGLILPRQKSLARKLVDEHFRRHGRKALVATVETADLAVVRSLLLDTDMIAFLSENHVHRDVVDGDIVSLPTVAGALERKIGFTFRSDSAHSPAALALISIVRSLAPDCR</sequence>
<evidence type="ECO:0000256" key="1">
    <source>
        <dbReference type="ARBA" id="ARBA00009437"/>
    </source>
</evidence>
<organism evidence="6 7">
    <name type="scientific">Pandoraea captiosa</name>
    <dbReference type="NCBI Taxonomy" id="2508302"/>
    <lineage>
        <taxon>Bacteria</taxon>
        <taxon>Pseudomonadati</taxon>
        <taxon>Pseudomonadota</taxon>
        <taxon>Betaproteobacteria</taxon>
        <taxon>Burkholderiales</taxon>
        <taxon>Burkholderiaceae</taxon>
        <taxon>Pandoraea</taxon>
    </lineage>
</organism>
<dbReference type="AlphaFoldDB" id="A0A5E4ZVZ8"/>
<dbReference type="PANTHER" id="PTHR30419">
    <property type="entry name" value="HTH-TYPE TRANSCRIPTIONAL REGULATOR YBHD"/>
    <property type="match status" value="1"/>
</dbReference>
<dbReference type="Gene3D" id="3.40.190.10">
    <property type="entry name" value="Periplasmic binding protein-like II"/>
    <property type="match status" value="2"/>
</dbReference>
<dbReference type="SUPFAM" id="SSF46785">
    <property type="entry name" value="Winged helix' DNA-binding domain"/>
    <property type="match status" value="2"/>
</dbReference>
<dbReference type="InterPro" id="IPR036390">
    <property type="entry name" value="WH_DNA-bd_sf"/>
</dbReference>
<accession>A0A5E4ZVZ8</accession>
<dbReference type="Pfam" id="PF00126">
    <property type="entry name" value="HTH_1"/>
    <property type="match status" value="2"/>
</dbReference>
<evidence type="ECO:0000256" key="4">
    <source>
        <dbReference type="ARBA" id="ARBA00023163"/>
    </source>
</evidence>
<dbReference type="InterPro" id="IPR005119">
    <property type="entry name" value="LysR_subst-bd"/>
</dbReference>
<name>A0A5E4ZVZ8_9BURK</name>
<feature type="domain" description="HTH lysR-type" evidence="5">
    <location>
        <begin position="16"/>
        <end position="73"/>
    </location>
</feature>
<keyword evidence="3" id="KW-0238">DNA-binding</keyword>
<feature type="domain" description="HTH lysR-type" evidence="5">
    <location>
        <begin position="117"/>
        <end position="174"/>
    </location>
</feature>
<dbReference type="GO" id="GO:0003700">
    <property type="term" value="F:DNA-binding transcription factor activity"/>
    <property type="evidence" value="ECO:0007669"/>
    <property type="project" value="InterPro"/>
</dbReference>
<dbReference type="InterPro" id="IPR036388">
    <property type="entry name" value="WH-like_DNA-bd_sf"/>
</dbReference>
<keyword evidence="2" id="KW-0805">Transcription regulation</keyword>
<dbReference type="GO" id="GO:0003677">
    <property type="term" value="F:DNA binding"/>
    <property type="evidence" value="ECO:0007669"/>
    <property type="project" value="UniProtKB-KW"/>
</dbReference>
<dbReference type="Gene3D" id="1.10.10.10">
    <property type="entry name" value="Winged helix-like DNA-binding domain superfamily/Winged helix DNA-binding domain"/>
    <property type="match status" value="2"/>
</dbReference>
<dbReference type="InterPro" id="IPR050950">
    <property type="entry name" value="HTH-type_LysR_regulators"/>
</dbReference>
<dbReference type="InterPro" id="IPR000847">
    <property type="entry name" value="LysR_HTH_N"/>
</dbReference>
<dbReference type="PANTHER" id="PTHR30419:SF14">
    <property type="entry name" value="LYSR FAMILY TRANSCRIPTIONAL REGULATOR"/>
    <property type="match status" value="1"/>
</dbReference>
<dbReference type="PRINTS" id="PR00039">
    <property type="entry name" value="HTHLYSR"/>
</dbReference>
<dbReference type="GO" id="GO:0005829">
    <property type="term" value="C:cytosol"/>
    <property type="evidence" value="ECO:0007669"/>
    <property type="project" value="TreeGrafter"/>
</dbReference>
<reference evidence="6 7" key="1">
    <citation type="submission" date="2019-08" db="EMBL/GenBank/DDBJ databases">
        <authorList>
            <person name="Peeters C."/>
        </authorList>
    </citation>
    <scope>NUCLEOTIDE SEQUENCE [LARGE SCALE GENOMIC DNA]</scope>
    <source>
        <strain evidence="6 7">LMG 31118</strain>
    </source>
</reference>
<keyword evidence="4" id="KW-0804">Transcription</keyword>
<dbReference type="OrthoDB" id="9814165at2"/>
<gene>
    <name evidence="6" type="ORF">PCA31118_01688</name>
</gene>
<evidence type="ECO:0000256" key="2">
    <source>
        <dbReference type="ARBA" id="ARBA00023015"/>
    </source>
</evidence>
<dbReference type="Proteomes" id="UP000414136">
    <property type="component" value="Unassembled WGS sequence"/>
</dbReference>
<proteinExistence type="inferred from homology"/>
<dbReference type="EMBL" id="CABPSQ010000002">
    <property type="protein sequence ID" value="VVE64672.1"/>
    <property type="molecule type" value="Genomic_DNA"/>
</dbReference>
<keyword evidence="7" id="KW-1185">Reference proteome</keyword>
<dbReference type="SUPFAM" id="SSF53850">
    <property type="entry name" value="Periplasmic binding protein-like II"/>
    <property type="match status" value="1"/>
</dbReference>
<evidence type="ECO:0000313" key="7">
    <source>
        <dbReference type="Proteomes" id="UP000414136"/>
    </source>
</evidence>
<evidence type="ECO:0000259" key="5">
    <source>
        <dbReference type="PROSITE" id="PS50931"/>
    </source>
</evidence>
<dbReference type="Pfam" id="PF03466">
    <property type="entry name" value="LysR_substrate"/>
    <property type="match status" value="1"/>
</dbReference>
<evidence type="ECO:0000313" key="6">
    <source>
        <dbReference type="EMBL" id="VVE64672.1"/>
    </source>
</evidence>
<evidence type="ECO:0000256" key="3">
    <source>
        <dbReference type="ARBA" id="ARBA00023125"/>
    </source>
</evidence>
<comment type="similarity">
    <text evidence="1">Belongs to the LysR transcriptional regulatory family.</text>
</comment>
<dbReference type="PROSITE" id="PS50931">
    <property type="entry name" value="HTH_LYSR"/>
    <property type="match status" value="2"/>
</dbReference>